<evidence type="ECO:0000256" key="4">
    <source>
        <dbReference type="SAM" id="SignalP"/>
    </source>
</evidence>
<dbReference type="GO" id="GO:0006457">
    <property type="term" value="P:protein folding"/>
    <property type="evidence" value="ECO:0007669"/>
    <property type="project" value="TreeGrafter"/>
</dbReference>
<evidence type="ECO:0000256" key="2">
    <source>
        <dbReference type="ARBA" id="ARBA00022729"/>
    </source>
</evidence>
<feature type="domain" description="Thioredoxin" evidence="5">
    <location>
        <begin position="18"/>
        <end position="167"/>
    </location>
</feature>
<dbReference type="PANTHER" id="PTHR45672:SF3">
    <property type="entry name" value="THIOREDOXIN DOMAIN-CONTAINING PROTEIN 5"/>
    <property type="match status" value="1"/>
</dbReference>
<dbReference type="SUPFAM" id="SSF52833">
    <property type="entry name" value="Thioredoxin-like"/>
    <property type="match status" value="1"/>
</dbReference>
<protein>
    <submittedName>
        <fullName evidence="6">CIC11C00000001484</fullName>
    </submittedName>
</protein>
<dbReference type="STRING" id="45354.A0A1L0DCJ1"/>
<reference evidence="6 7" key="1">
    <citation type="submission" date="2016-10" db="EMBL/GenBank/DDBJ databases">
        <authorList>
            <person name="de Groot N.N."/>
        </authorList>
    </citation>
    <scope>NUCLEOTIDE SEQUENCE [LARGE SCALE GENOMIC DNA]</scope>
    <source>
        <strain evidence="6 7">CBS 141442</strain>
    </source>
</reference>
<evidence type="ECO:0000313" key="6">
    <source>
        <dbReference type="EMBL" id="SGZ53624.1"/>
    </source>
</evidence>
<dbReference type="InterPro" id="IPR036249">
    <property type="entry name" value="Thioredoxin-like_sf"/>
</dbReference>
<dbReference type="GO" id="GO:0003756">
    <property type="term" value="F:protein disulfide isomerase activity"/>
    <property type="evidence" value="ECO:0007669"/>
    <property type="project" value="TreeGrafter"/>
</dbReference>
<feature type="chain" id="PRO_5012091878" evidence="4">
    <location>
        <begin position="21"/>
        <end position="719"/>
    </location>
</feature>
<gene>
    <name evidence="6" type="ORF">SAMEA4029010_CIC11G00000001484</name>
</gene>
<comment type="similarity">
    <text evidence="1">Belongs to the protein disulfide isomerase family.</text>
</comment>
<proteinExistence type="inferred from homology"/>
<dbReference type="GO" id="GO:0005783">
    <property type="term" value="C:endoplasmic reticulum"/>
    <property type="evidence" value="ECO:0007669"/>
    <property type="project" value="TreeGrafter"/>
</dbReference>
<dbReference type="Proteomes" id="UP000182334">
    <property type="component" value="Chromosome IV"/>
</dbReference>
<feature type="signal peptide" evidence="4">
    <location>
        <begin position="1"/>
        <end position="20"/>
    </location>
</feature>
<dbReference type="CDD" id="cd02961">
    <property type="entry name" value="PDI_a_family"/>
    <property type="match status" value="1"/>
</dbReference>
<evidence type="ECO:0000256" key="3">
    <source>
        <dbReference type="SAM" id="Phobius"/>
    </source>
</evidence>
<organism evidence="6 7">
    <name type="scientific">Sungouiella intermedia</name>
    <dbReference type="NCBI Taxonomy" id="45354"/>
    <lineage>
        <taxon>Eukaryota</taxon>
        <taxon>Fungi</taxon>
        <taxon>Dikarya</taxon>
        <taxon>Ascomycota</taxon>
        <taxon>Saccharomycotina</taxon>
        <taxon>Pichiomycetes</taxon>
        <taxon>Metschnikowiaceae</taxon>
        <taxon>Sungouiella</taxon>
    </lineage>
</organism>
<dbReference type="PANTHER" id="PTHR45672">
    <property type="entry name" value="PROTEIN DISULFIDE-ISOMERASE C17H9.14C-RELATED"/>
    <property type="match status" value="1"/>
</dbReference>
<keyword evidence="3" id="KW-0812">Transmembrane</keyword>
<feature type="transmembrane region" description="Helical" evidence="3">
    <location>
        <begin position="677"/>
        <end position="698"/>
    </location>
</feature>
<dbReference type="Gene3D" id="3.40.30.10">
    <property type="entry name" value="Glutaredoxin"/>
    <property type="match status" value="1"/>
</dbReference>
<dbReference type="OrthoDB" id="72053at2759"/>
<keyword evidence="2 4" id="KW-0732">Signal</keyword>
<dbReference type="InterPro" id="IPR013766">
    <property type="entry name" value="Thioredoxin_domain"/>
</dbReference>
<keyword evidence="3" id="KW-1133">Transmembrane helix</keyword>
<keyword evidence="3" id="KW-0472">Membrane</keyword>
<accession>A0A1L0DCJ1</accession>
<dbReference type="EMBL" id="LT635759">
    <property type="protein sequence ID" value="SGZ53624.1"/>
    <property type="molecule type" value="Genomic_DNA"/>
</dbReference>
<dbReference type="Pfam" id="PF00085">
    <property type="entry name" value="Thioredoxin"/>
    <property type="match status" value="1"/>
</dbReference>
<dbReference type="PROSITE" id="PS51352">
    <property type="entry name" value="THIOREDOXIN_2"/>
    <property type="match status" value="1"/>
</dbReference>
<evidence type="ECO:0000313" key="7">
    <source>
        <dbReference type="Proteomes" id="UP000182334"/>
    </source>
</evidence>
<name>A0A1L0DCJ1_9ASCO</name>
<sequence>MKVSTLSAISMAWWIARSSASPAAVDFNKRADTDKKTPEKSDAKEALPDTLTIDTFDQFTSEHLTFVEFFSPYCSHCKDLAPKWAEAFHLTKEDQNSLDIHMRQVDCVKSGDLCEREGINAYPNLRVYKPVENAEGKTGKSSFVDSFPRALTRTPENFHKFLINMAAEYNTGGLNMPSASQELDIDFSMKMIAGELGDPYFVTMFSSKSEEWKNGKFGDSCMDCRETKLVWDKLSNLIVSSAKTGHINCLDHPTLCKKLGYSDLASVDSFTAPRFAMFVPKASGLIRFDFEEEPTLEKLKQFATKLSHNSKYEEISARDLEDYDYLVTEIPTKPTDKKFPLSNRIALVFHYDKKKVSPEDKAIMPYLLEMATKSPFNINLFASKSPKFEEMIDNQGHAILEYVNSDPSFENRNFNKQMHLATTLTATPTLYIFKENSLIPAIYQNFAIEDMRKPEKIQEFINIHQYPLYGELTPDLMKAYFTEKKSKNPRGSKVVVTFLDTSDDNLVKEALFNVSMVAHQYNVLKKEYYFNDLVEQRDAKTDRVKALKAKNVDSVTIIQEMRTEIPHLFDHNDVLFTFIDIKKYPNFAKDAGWDINNHGYKAGDSIIVSKSRDFYWDSSLSGGRLTNNPSELRPVLEYLLDKKLAGTKDVSKFKTRLADSPYHPSLRLVDTIHQHGIIGYLIFGLSAILVYCGARVLVKKRRASPSGLRRGLIGEEKSD</sequence>
<dbReference type="InterPro" id="IPR051063">
    <property type="entry name" value="PDI"/>
</dbReference>
<evidence type="ECO:0000256" key="1">
    <source>
        <dbReference type="ARBA" id="ARBA00006347"/>
    </source>
</evidence>
<keyword evidence="7" id="KW-1185">Reference proteome</keyword>
<evidence type="ECO:0000259" key="5">
    <source>
        <dbReference type="PROSITE" id="PS51352"/>
    </source>
</evidence>
<dbReference type="AlphaFoldDB" id="A0A1L0DCJ1"/>